<dbReference type="GO" id="GO:0003677">
    <property type="term" value="F:DNA binding"/>
    <property type="evidence" value="ECO:0007669"/>
    <property type="project" value="InterPro"/>
</dbReference>
<dbReference type="Pfam" id="PF00476">
    <property type="entry name" value="DNA_pol_A"/>
    <property type="match status" value="1"/>
</dbReference>
<accession>A0A151ZIR3</accession>
<dbReference type="Proteomes" id="UP000076078">
    <property type="component" value="Unassembled WGS sequence"/>
</dbReference>
<dbReference type="FunCoup" id="A0A151ZIR3">
    <property type="interactions" value="425"/>
</dbReference>
<dbReference type="InParanoid" id="A0A151ZIR3"/>
<dbReference type="PANTHER" id="PTHR10133">
    <property type="entry name" value="DNA POLYMERASE I"/>
    <property type="match status" value="1"/>
</dbReference>
<name>A0A151ZIR3_TIELA</name>
<gene>
    <name evidence="3" type="ORF">DLAC_05182</name>
</gene>
<feature type="compositionally biased region" description="Low complexity" evidence="1">
    <location>
        <begin position="48"/>
        <end position="78"/>
    </location>
</feature>
<feature type="compositionally biased region" description="Low complexity" evidence="1">
    <location>
        <begin position="142"/>
        <end position="151"/>
    </location>
</feature>
<evidence type="ECO:0000313" key="4">
    <source>
        <dbReference type="Proteomes" id="UP000076078"/>
    </source>
</evidence>
<feature type="domain" description="DNA-directed DNA polymerase family A palm" evidence="2">
    <location>
        <begin position="774"/>
        <end position="987"/>
    </location>
</feature>
<organism evidence="3 4">
    <name type="scientific">Tieghemostelium lacteum</name>
    <name type="common">Slime mold</name>
    <name type="synonym">Dictyostelium lacteum</name>
    <dbReference type="NCBI Taxonomy" id="361077"/>
    <lineage>
        <taxon>Eukaryota</taxon>
        <taxon>Amoebozoa</taxon>
        <taxon>Evosea</taxon>
        <taxon>Eumycetozoa</taxon>
        <taxon>Dictyostelia</taxon>
        <taxon>Dictyosteliales</taxon>
        <taxon>Raperosteliaceae</taxon>
        <taxon>Tieghemostelium</taxon>
    </lineage>
</organism>
<feature type="region of interest" description="Disordered" evidence="1">
    <location>
        <begin position="214"/>
        <end position="242"/>
    </location>
</feature>
<feature type="compositionally biased region" description="Basic and acidic residues" evidence="1">
    <location>
        <begin position="20"/>
        <end position="29"/>
    </location>
</feature>
<dbReference type="InterPro" id="IPR043502">
    <property type="entry name" value="DNA/RNA_pol_sf"/>
</dbReference>
<evidence type="ECO:0000256" key="1">
    <source>
        <dbReference type="SAM" id="MobiDB-lite"/>
    </source>
</evidence>
<dbReference type="Gene3D" id="1.20.1060.10">
    <property type="entry name" value="Taq DNA Polymerase, Chain T, domain 4"/>
    <property type="match status" value="1"/>
</dbReference>
<dbReference type="PRINTS" id="PR00868">
    <property type="entry name" value="DNAPOLI"/>
</dbReference>
<proteinExistence type="predicted"/>
<dbReference type="OrthoDB" id="2320933at2759"/>
<evidence type="ECO:0000259" key="2">
    <source>
        <dbReference type="SMART" id="SM00482"/>
    </source>
</evidence>
<dbReference type="InterPro" id="IPR002298">
    <property type="entry name" value="DNA_polymerase_A"/>
</dbReference>
<dbReference type="EMBL" id="LODT01000025">
    <property type="protein sequence ID" value="KYQ93789.1"/>
    <property type="molecule type" value="Genomic_DNA"/>
</dbReference>
<evidence type="ECO:0000313" key="3">
    <source>
        <dbReference type="EMBL" id="KYQ93789.1"/>
    </source>
</evidence>
<dbReference type="Gene3D" id="3.30.420.10">
    <property type="entry name" value="Ribonuclease H-like superfamily/Ribonuclease H"/>
    <property type="match status" value="1"/>
</dbReference>
<dbReference type="FunFam" id="1.10.150.20:FF:000070">
    <property type="entry name" value="DNA polymerase I, putative"/>
    <property type="match status" value="1"/>
</dbReference>
<dbReference type="CDD" id="cd08638">
    <property type="entry name" value="DNA_pol_A_theta"/>
    <property type="match status" value="1"/>
</dbReference>
<feature type="compositionally biased region" description="Polar residues" evidence="1">
    <location>
        <begin position="30"/>
        <end position="47"/>
    </location>
</feature>
<dbReference type="AlphaFoldDB" id="A0A151ZIR3"/>
<dbReference type="STRING" id="361077.A0A151ZIR3"/>
<dbReference type="SMART" id="SM00482">
    <property type="entry name" value="POLAc"/>
    <property type="match status" value="1"/>
</dbReference>
<dbReference type="PANTHER" id="PTHR10133:SF62">
    <property type="entry name" value="DNA POLYMERASE THETA"/>
    <property type="match status" value="1"/>
</dbReference>
<dbReference type="SUPFAM" id="SSF56672">
    <property type="entry name" value="DNA/RNA polymerases"/>
    <property type="match status" value="1"/>
</dbReference>
<reference evidence="3 4" key="1">
    <citation type="submission" date="2015-12" db="EMBL/GenBank/DDBJ databases">
        <title>Dictyostelia acquired genes for synthesis and detection of signals that induce cell-type specialization by lateral gene transfer from prokaryotes.</title>
        <authorList>
            <person name="Gloeckner G."/>
            <person name="Schaap P."/>
        </authorList>
    </citation>
    <scope>NUCLEOTIDE SEQUENCE [LARGE SCALE GENOMIC DNA]</scope>
    <source>
        <strain evidence="3 4">TK</strain>
    </source>
</reference>
<protein>
    <submittedName>
        <fullName evidence="3">DNA polymerase theta short isoform</fullName>
    </submittedName>
</protein>
<dbReference type="InterPro" id="IPR036397">
    <property type="entry name" value="RNaseH_sf"/>
</dbReference>
<dbReference type="OMA" id="ETISHEH"/>
<keyword evidence="4" id="KW-1185">Reference proteome</keyword>
<dbReference type="GO" id="GO:0097681">
    <property type="term" value="P:double-strand break repair via alternative nonhomologous end joining"/>
    <property type="evidence" value="ECO:0007669"/>
    <property type="project" value="TreeGrafter"/>
</dbReference>
<feature type="compositionally biased region" description="Low complexity" evidence="1">
    <location>
        <begin position="85"/>
        <end position="124"/>
    </location>
</feature>
<dbReference type="Gene3D" id="3.30.70.370">
    <property type="match status" value="1"/>
</dbReference>
<comment type="caution">
    <text evidence="3">The sequence shown here is derived from an EMBL/GenBank/DDBJ whole genome shotgun (WGS) entry which is preliminary data.</text>
</comment>
<dbReference type="Gene3D" id="1.10.150.20">
    <property type="entry name" value="5' to 3' exonuclease, C-terminal subdomain"/>
    <property type="match status" value="1"/>
</dbReference>
<dbReference type="GO" id="GO:0006261">
    <property type="term" value="P:DNA-templated DNA replication"/>
    <property type="evidence" value="ECO:0007669"/>
    <property type="project" value="InterPro"/>
</dbReference>
<dbReference type="GO" id="GO:0003887">
    <property type="term" value="F:DNA-directed DNA polymerase activity"/>
    <property type="evidence" value="ECO:0007669"/>
    <property type="project" value="InterPro"/>
</dbReference>
<sequence length="1041" mass="117984">MDGTQPDPEFLDYLDSLGDLPKDNNEKNQNHITDTSSTPITSQLSQVSHTTPASQTSQSSQVSIIGSPPKSTIKSPPKLTLKRYPTTPISPTTSSINNNNNNQTEPVSPIRSKSSSSIPSIQPPYTFKDIAQPVPNPPPLPKQQQIAQPIQPTSPPTKKLVLKLHPKTKPIQPSQPQPIIIQSLTVPTPYQPTSSSDPLIQQQIESRLAYQNHQKNQNPTGTGWISNTSTTKPDNNNSISKSMVYDNQSDINIFDQIDFLEPVSPSPKNIVKPSSLTITPTDNQKNFNKISPTKIAKVDNYKVFTHTSNSSNNSQDSTDDSQSDYAVINGDRFEISKLKCPQGYTSICSTFTVHQLSQIIFNNSSGSDGNQQWKPSLICWGVLYENDKTNFNDPKSNLTPTKRKREDLIGSQKPLAVLLWCIDKYQHIKRFYIEIFRDGGGSVSEKIEFLIRLLEAPTIKKISYNYQESLKPFLSHNKFINFHNNWDVKILSWILNPDVYINPPFISLMDITKHFELQPTNNPNHTKKKLEIKEFLEKEKEFSDEGSSNYSKITQEIIESYCVWSILEERASDQDMIYPFVSEMNLVPILSKMEMNGILLNTETMIPCKEHLEQHNSTLAEQAQNEYQLQNLNSPSQVLAALRSLGVPNTAKSADKKNLIRYKTTYHQNQKLVTLVNYILSYRKCIKLISTYINPYLERATLTSSKSNISDNLIFVRSNWLHSGTSTGRLSSQNPNLQNILKNIFEVSLDIEALGDGTQDDDIEDDDGMQNQVMNIRDCFQCREGNVLVGLDYNQIELRILSHFSRDQNLIGFFEQETDVIRLVACHWLNKPSPQDITDQERERTKRIVYGIVYGIGAKSLGAILKVSEQEAAIFKNQFLNKFPGIKSFIENTHADAKLHKFVKTLDGRVRLLPEINNVNDPRAQAQAKRQSVNTIIQGSASDLIKKAMKKINFLFSLINEERPELFQPQLVLQIHDELIFEIPQTLIDQGLHISIKNEMERVHDVIPLEVSMSIGTRWGSLVKIVNPTQDPYPFNLDFED</sequence>
<dbReference type="InterPro" id="IPR001098">
    <property type="entry name" value="DNA-dir_DNA_pol_A_palm_dom"/>
</dbReference>
<feature type="region of interest" description="Disordered" evidence="1">
    <location>
        <begin position="1"/>
        <end position="158"/>
    </location>
</feature>